<evidence type="ECO:0000256" key="1">
    <source>
        <dbReference type="SAM" id="MobiDB-lite"/>
    </source>
</evidence>
<feature type="region of interest" description="Disordered" evidence="1">
    <location>
        <begin position="1"/>
        <end position="28"/>
    </location>
</feature>
<accession>A0A9D3VBH9</accession>
<sequence>MSSPLTRSARVLSPSSPTVKASGGPMNRITAVDDGGTVAVDTMGAGSAGGQRLKTLGAAHLGFVVCLG</sequence>
<reference evidence="2 3" key="1">
    <citation type="journal article" date="2021" name="Plant Biotechnol. J.">
        <title>Multi-omics assisted identification of the key and species-specific regulatory components of drought-tolerant mechanisms in Gossypium stocksii.</title>
        <authorList>
            <person name="Yu D."/>
            <person name="Ke L."/>
            <person name="Zhang D."/>
            <person name="Wu Y."/>
            <person name="Sun Y."/>
            <person name="Mei J."/>
            <person name="Sun J."/>
            <person name="Sun Y."/>
        </authorList>
    </citation>
    <scope>NUCLEOTIDE SEQUENCE [LARGE SCALE GENOMIC DNA]</scope>
    <source>
        <strain evidence="3">cv. E1</strain>
        <tissue evidence="2">Leaf</tissue>
    </source>
</reference>
<keyword evidence="3" id="KW-1185">Reference proteome</keyword>
<evidence type="ECO:0000313" key="3">
    <source>
        <dbReference type="Proteomes" id="UP000828251"/>
    </source>
</evidence>
<organism evidence="2 3">
    <name type="scientific">Gossypium stocksii</name>
    <dbReference type="NCBI Taxonomy" id="47602"/>
    <lineage>
        <taxon>Eukaryota</taxon>
        <taxon>Viridiplantae</taxon>
        <taxon>Streptophyta</taxon>
        <taxon>Embryophyta</taxon>
        <taxon>Tracheophyta</taxon>
        <taxon>Spermatophyta</taxon>
        <taxon>Magnoliopsida</taxon>
        <taxon>eudicotyledons</taxon>
        <taxon>Gunneridae</taxon>
        <taxon>Pentapetalae</taxon>
        <taxon>rosids</taxon>
        <taxon>malvids</taxon>
        <taxon>Malvales</taxon>
        <taxon>Malvaceae</taxon>
        <taxon>Malvoideae</taxon>
        <taxon>Gossypium</taxon>
    </lineage>
</organism>
<protein>
    <submittedName>
        <fullName evidence="2">Uncharacterized protein</fullName>
    </submittedName>
</protein>
<name>A0A9D3VBH9_9ROSI</name>
<proteinExistence type="predicted"/>
<dbReference type="Proteomes" id="UP000828251">
    <property type="component" value="Unassembled WGS sequence"/>
</dbReference>
<dbReference type="EMBL" id="JAIQCV010000008">
    <property type="protein sequence ID" value="KAH1074608.1"/>
    <property type="molecule type" value="Genomic_DNA"/>
</dbReference>
<gene>
    <name evidence="2" type="ORF">J1N35_026936</name>
</gene>
<dbReference type="AlphaFoldDB" id="A0A9D3VBH9"/>
<evidence type="ECO:0000313" key="2">
    <source>
        <dbReference type="EMBL" id="KAH1074608.1"/>
    </source>
</evidence>
<comment type="caution">
    <text evidence="2">The sequence shown here is derived from an EMBL/GenBank/DDBJ whole genome shotgun (WGS) entry which is preliminary data.</text>
</comment>